<keyword evidence="3" id="KW-1185">Reference proteome</keyword>
<feature type="compositionally biased region" description="Low complexity" evidence="1">
    <location>
        <begin position="14"/>
        <end position="23"/>
    </location>
</feature>
<feature type="compositionally biased region" description="Pro residues" evidence="1">
    <location>
        <begin position="1"/>
        <end position="13"/>
    </location>
</feature>
<organism evidence="2 3">
    <name type="scientific">Kitasatospora arboriphila</name>
    <dbReference type="NCBI Taxonomy" id="258052"/>
    <lineage>
        <taxon>Bacteria</taxon>
        <taxon>Bacillati</taxon>
        <taxon>Actinomycetota</taxon>
        <taxon>Actinomycetes</taxon>
        <taxon>Kitasatosporales</taxon>
        <taxon>Streptomycetaceae</taxon>
        <taxon>Kitasatospora</taxon>
    </lineage>
</organism>
<evidence type="ECO:0000256" key="1">
    <source>
        <dbReference type="SAM" id="MobiDB-lite"/>
    </source>
</evidence>
<proteinExistence type="predicted"/>
<name>A0ABP4DV96_9ACTN</name>
<dbReference type="Proteomes" id="UP001499987">
    <property type="component" value="Unassembled WGS sequence"/>
</dbReference>
<comment type="caution">
    <text evidence="2">The sequence shown here is derived from an EMBL/GenBank/DDBJ whole genome shotgun (WGS) entry which is preliminary data.</text>
</comment>
<feature type="region of interest" description="Disordered" evidence="1">
    <location>
        <begin position="1"/>
        <end position="36"/>
    </location>
</feature>
<evidence type="ECO:0000313" key="2">
    <source>
        <dbReference type="EMBL" id="GAA1073777.1"/>
    </source>
</evidence>
<gene>
    <name evidence="2" type="ORF">GCM10009663_12570</name>
</gene>
<evidence type="ECO:0000313" key="3">
    <source>
        <dbReference type="Proteomes" id="UP001499987"/>
    </source>
</evidence>
<accession>A0ABP4DV96</accession>
<reference evidence="3" key="1">
    <citation type="journal article" date="2019" name="Int. J. Syst. Evol. Microbiol.">
        <title>The Global Catalogue of Microorganisms (GCM) 10K type strain sequencing project: providing services to taxonomists for standard genome sequencing and annotation.</title>
        <authorList>
            <consortium name="The Broad Institute Genomics Platform"/>
            <consortium name="The Broad Institute Genome Sequencing Center for Infectious Disease"/>
            <person name="Wu L."/>
            <person name="Ma J."/>
        </authorList>
    </citation>
    <scope>NUCLEOTIDE SEQUENCE [LARGE SCALE GENOMIC DNA]</scope>
    <source>
        <strain evidence="3">JCM 13002</strain>
    </source>
</reference>
<protein>
    <submittedName>
        <fullName evidence="2">Uncharacterized protein</fullName>
    </submittedName>
</protein>
<dbReference type="EMBL" id="BAAALD010000008">
    <property type="protein sequence ID" value="GAA1073777.1"/>
    <property type="molecule type" value="Genomic_DNA"/>
</dbReference>
<sequence length="87" mass="9345">MAGPLPVPAPLRPGPGRAVPGAGTRTDGRTRPCGEHCSVSHRASLDRVILATLPGLLSIRDRTVSVVRNCRGPSRVYRREHGEGVWQ</sequence>